<dbReference type="RefSeq" id="WP_115813651.1">
    <property type="nucleotide sequence ID" value="NZ_QUNI01000007.1"/>
</dbReference>
<dbReference type="OrthoDB" id="9765926at2"/>
<accession>A0A3E0EIY0</accession>
<dbReference type="SUPFAM" id="SSF63829">
    <property type="entry name" value="Calcium-dependent phosphotriesterase"/>
    <property type="match status" value="1"/>
</dbReference>
<evidence type="ECO:0000313" key="1">
    <source>
        <dbReference type="EMBL" id="REG98168.1"/>
    </source>
</evidence>
<dbReference type="AlphaFoldDB" id="A0A3E0EIY0"/>
<dbReference type="NCBIfam" id="TIGR04131">
    <property type="entry name" value="Bac_Flav_CTERM"/>
    <property type="match status" value="1"/>
</dbReference>
<evidence type="ECO:0000313" key="2">
    <source>
        <dbReference type="Proteomes" id="UP000257136"/>
    </source>
</evidence>
<keyword evidence="2" id="KW-1185">Reference proteome</keyword>
<reference evidence="1 2" key="1">
    <citation type="submission" date="2018-08" db="EMBL/GenBank/DDBJ databases">
        <title>Genomic Encyclopedia of Archaeal and Bacterial Type Strains, Phase II (KMG-II): from individual species to whole genera.</title>
        <authorList>
            <person name="Goeker M."/>
        </authorList>
    </citation>
    <scope>NUCLEOTIDE SEQUENCE [LARGE SCALE GENOMIC DNA]</scope>
    <source>
        <strain evidence="1 2">DSM 100880</strain>
    </source>
</reference>
<comment type="caution">
    <text evidence="1">The sequence shown here is derived from an EMBL/GenBank/DDBJ whole genome shotgun (WGS) entry which is preliminary data.</text>
</comment>
<dbReference type="Pfam" id="PF13585">
    <property type="entry name" value="CHU_C"/>
    <property type="match status" value="1"/>
</dbReference>
<dbReference type="Proteomes" id="UP000257136">
    <property type="component" value="Unassembled WGS sequence"/>
</dbReference>
<dbReference type="InterPro" id="IPR026341">
    <property type="entry name" value="T9SS_type_B"/>
</dbReference>
<protein>
    <submittedName>
        <fullName evidence="1">Gliding motility-associated-like protein</fullName>
    </submittedName>
</protein>
<dbReference type="EMBL" id="QUNI01000007">
    <property type="protein sequence ID" value="REG98168.1"/>
    <property type="molecule type" value="Genomic_DNA"/>
</dbReference>
<sequence length="789" mass="89050">MKQIYLLFYILFPLFVFSQGLSTDYSVYPKFFGKTANTAKKTTASPFNFCDTDSDGIISIDLAELKNYVLDANPSQITEETGIYIGTSSGDILLVNNLTANPAVKTICNNLGMPLLDIAYNQKGDMYVSNLSSIYKINTTDCSIDNVHTFSEMGVINSLSFDRQSNMYFGGASPQVYRLDKGNYNQLKLWHDFADGYAAGDFVMFGNKMYIAWIKNDIYVLYEVTVDDDTNYVSHRLLGKLPYGTWGLASELGSLYGVTANELFRIKIDPNSIKNEVILNNSLSEEWWFGAAGKNEAAAFDVKVYETAADAQNQVKALPSYWKNTIPGGQTVYVVIKNTVNKQSKTVPVDIKIEIAPSYTNPKNIEHCELDTNASLFDINQTVSEIIGSQTNVIVSFHKSEIDAVNNSNPLPGVYNINGKYEKVYFRVTNPLIVCFSISSFDLIINPSPYYKTPKDISICDIFPLNFNLKALESEIIGNQSNLRLTFHESESDAINNTNLLPDIYVFNSNPNHIYFKVTNLLTGCFKISKFGVNTNLRTDFSVPKNIVICQPSSSNYKLNDLDAKIQEILSGQNNTITGFYNSYNDAVNKTNEIIFPYHIEENDNEVFFRIENSLINGCFEVGSFFIYLRAENQNANISFSVKTNHWKSEKNEIEILAAGNYEYSMNGTTYQDVPVFKDLLPGEYQIFIRNKDNCSLSGEKVFLMMYRNFFTPNGDGINDYWNVIPTSGGTDVKIMIYDRYGKLIKSLKGDSIGWDGNYNNNPMPSSDYWFEIITEQGKKLKGHFSLKR</sequence>
<proteinExistence type="predicted"/>
<organism evidence="1 2">
    <name type="scientific">Flavobacterium aquicola</name>
    <dbReference type="NCBI Taxonomy" id="1682742"/>
    <lineage>
        <taxon>Bacteria</taxon>
        <taxon>Pseudomonadati</taxon>
        <taxon>Bacteroidota</taxon>
        <taxon>Flavobacteriia</taxon>
        <taxon>Flavobacteriales</taxon>
        <taxon>Flavobacteriaceae</taxon>
        <taxon>Flavobacterium</taxon>
    </lineage>
</organism>
<gene>
    <name evidence="1" type="ORF">C8P67_10794</name>
</gene>
<name>A0A3E0EIY0_9FLAO</name>